<sequence length="96" mass="11133">MDEMNKELMAIVLQMIKEVYQKTIQLEEVLHSGSVQILSRSFDPLNEMLNAIQYPPSKITLVYELIQVYLEDEMTLQEIMIGIENGRKEALEEVTT</sequence>
<dbReference type="OrthoDB" id="2989838at2"/>
<protein>
    <submittedName>
        <fullName evidence="1">Uncharacterized protein</fullName>
    </submittedName>
</protein>
<proteinExistence type="predicted"/>
<accession>A0A1I6PW17</accession>
<gene>
    <name evidence="1" type="ORF">SAMN05444972_102163</name>
</gene>
<reference evidence="2" key="1">
    <citation type="submission" date="2016-10" db="EMBL/GenBank/DDBJ databases">
        <authorList>
            <person name="Varghese N."/>
            <person name="Submissions S."/>
        </authorList>
    </citation>
    <scope>NUCLEOTIDE SEQUENCE [LARGE SCALE GENOMIC DNA]</scope>
    <source>
        <strain evidence="2">DSM 45789</strain>
    </source>
</reference>
<name>A0A1I6PW17_9BACL</name>
<organism evidence="1 2">
    <name type="scientific">Marininema halotolerans</name>
    <dbReference type="NCBI Taxonomy" id="1155944"/>
    <lineage>
        <taxon>Bacteria</taxon>
        <taxon>Bacillati</taxon>
        <taxon>Bacillota</taxon>
        <taxon>Bacilli</taxon>
        <taxon>Bacillales</taxon>
        <taxon>Thermoactinomycetaceae</taxon>
        <taxon>Marininema</taxon>
    </lineage>
</organism>
<dbReference type="AlphaFoldDB" id="A0A1I6PW17"/>
<dbReference type="Proteomes" id="UP000198660">
    <property type="component" value="Unassembled WGS sequence"/>
</dbReference>
<keyword evidence="2" id="KW-1185">Reference proteome</keyword>
<evidence type="ECO:0000313" key="1">
    <source>
        <dbReference type="EMBL" id="SFS44245.1"/>
    </source>
</evidence>
<evidence type="ECO:0000313" key="2">
    <source>
        <dbReference type="Proteomes" id="UP000198660"/>
    </source>
</evidence>
<dbReference type="RefSeq" id="WP_091833935.1">
    <property type="nucleotide sequence ID" value="NZ_FPAA01000002.1"/>
</dbReference>
<dbReference type="EMBL" id="FPAA01000002">
    <property type="protein sequence ID" value="SFS44245.1"/>
    <property type="molecule type" value="Genomic_DNA"/>
</dbReference>